<dbReference type="Gene3D" id="1.25.40.10">
    <property type="entry name" value="Tetratricopeptide repeat domain"/>
    <property type="match status" value="1"/>
</dbReference>
<evidence type="ECO:0000313" key="4">
    <source>
        <dbReference type="EMBL" id="EFN54860.1"/>
    </source>
</evidence>
<accession>E1ZH46</accession>
<evidence type="ECO:0000313" key="5">
    <source>
        <dbReference type="Proteomes" id="UP000008141"/>
    </source>
</evidence>
<proteinExistence type="predicted"/>
<feature type="repeat" description="TPR" evidence="1">
    <location>
        <begin position="661"/>
        <end position="694"/>
    </location>
</feature>
<dbReference type="Pfam" id="PF01425">
    <property type="entry name" value="Amidase"/>
    <property type="match status" value="1"/>
</dbReference>
<dbReference type="KEGG" id="cvr:CHLNCDRAFT_58094"/>
<evidence type="ECO:0000256" key="1">
    <source>
        <dbReference type="PROSITE-ProRule" id="PRU00339"/>
    </source>
</evidence>
<evidence type="ECO:0000256" key="2">
    <source>
        <dbReference type="SAM" id="MobiDB-lite"/>
    </source>
</evidence>
<dbReference type="InParanoid" id="E1ZH46"/>
<organism evidence="5">
    <name type="scientific">Chlorella variabilis</name>
    <name type="common">Green alga</name>
    <dbReference type="NCBI Taxonomy" id="554065"/>
    <lineage>
        <taxon>Eukaryota</taxon>
        <taxon>Viridiplantae</taxon>
        <taxon>Chlorophyta</taxon>
        <taxon>core chlorophytes</taxon>
        <taxon>Trebouxiophyceae</taxon>
        <taxon>Chlorellales</taxon>
        <taxon>Chlorellaceae</taxon>
        <taxon>Chlorella clade</taxon>
        <taxon>Chlorella</taxon>
    </lineage>
</organism>
<dbReference type="AlphaFoldDB" id="E1ZH46"/>
<dbReference type="InterPro" id="IPR019734">
    <property type="entry name" value="TPR_rpt"/>
</dbReference>
<dbReference type="EMBL" id="GL433846">
    <property type="protein sequence ID" value="EFN54860.1"/>
    <property type="molecule type" value="Genomic_DNA"/>
</dbReference>
<dbReference type="Pfam" id="PF13181">
    <property type="entry name" value="TPR_8"/>
    <property type="match status" value="1"/>
</dbReference>
<dbReference type="STRING" id="554065.E1ZH46"/>
<dbReference type="GeneID" id="17354372"/>
<protein>
    <recommendedName>
        <fullName evidence="3">Amidase domain-containing protein</fullName>
    </recommendedName>
</protein>
<dbReference type="Proteomes" id="UP000008141">
    <property type="component" value="Unassembled WGS sequence"/>
</dbReference>
<keyword evidence="5" id="KW-1185">Reference proteome</keyword>
<dbReference type="SUPFAM" id="SSF75304">
    <property type="entry name" value="Amidase signature (AS) enzymes"/>
    <property type="match status" value="1"/>
</dbReference>
<sequence>MPRDTSTSPSRATAGEEEEEQALQTPPADLEAEQPVAQAAPRRGPPAPAAAPPPPLPVLALAAGAAAVAAAVCLLVRHLRRRRGGRVQRAAVGKQQVFSAVLALREPSVPLPPPTPASLAGRTLVLSDRLDVQSLETAFGCQPWKSEQRAASQTYGPADALVAAGAQGIAVVHGEPLGLGPLLFLSGAGTPNPAGKGHTHGGGEYGAAASVAAGLADLALAVDELGSARVPAGCCGAYALRTTAGVLPLEGAAITSRSLAAPALLAADPQLLLKAGQALRLPGGAAASTDVLRYLVAEDFFAAAGEETRAMMPAVVAAVKRWAGPDQAQALSLCEWLYHRVASLAAFMPDRKKEDAAAGMEKQQRAEQVLQALAAAAEVVRQWEFVQAYGAWVEAHQSQLEPSVVLYWQEAQLVDEGLYSKARALAAELQAAMRASLMDGYIFVLPTTPGPAPPAAAGAGGASGGEAQAAQAFRARCAQFAAVAALSGVPQVVLPLPVPGGMPLSVSLLALHKRDLVLLQAAAKLGPMLADEAAALVAERNNGDQPWWRPQAPAPAEAAATATGDGGKKPAGSSRANGRRKKADSALDAATAAAEAFKEDGNAAFRAGRYDDAVRQYGAAIQLRPQAAVYHANRAMAYLKLGSYGAAEADCDAALKLELSAKALLRRGSARLAQGNADGAKADFRQVLALEPQNRQAREELRGIEAMEGAASGVDQLGPF</sequence>
<dbReference type="PANTHER" id="PTHR46310:SF7">
    <property type="entry name" value="AMIDASE 1"/>
    <property type="match status" value="1"/>
</dbReference>
<dbReference type="InterPro" id="IPR036928">
    <property type="entry name" value="AS_sf"/>
</dbReference>
<dbReference type="PROSITE" id="PS50005">
    <property type="entry name" value="TPR"/>
    <property type="match status" value="2"/>
</dbReference>
<evidence type="ECO:0000259" key="3">
    <source>
        <dbReference type="Pfam" id="PF01425"/>
    </source>
</evidence>
<keyword evidence="1" id="KW-0802">TPR repeat</keyword>
<dbReference type="OMA" id="WAGSEQA"/>
<dbReference type="InterPro" id="IPR023631">
    <property type="entry name" value="Amidase_dom"/>
</dbReference>
<feature type="region of interest" description="Disordered" evidence="2">
    <location>
        <begin position="1"/>
        <end position="51"/>
    </location>
</feature>
<feature type="domain" description="Amidase" evidence="3">
    <location>
        <begin position="190"/>
        <end position="259"/>
    </location>
</feature>
<dbReference type="Pfam" id="PF13414">
    <property type="entry name" value="TPR_11"/>
    <property type="match status" value="1"/>
</dbReference>
<dbReference type="SMART" id="SM00028">
    <property type="entry name" value="TPR"/>
    <property type="match status" value="3"/>
</dbReference>
<dbReference type="Gene3D" id="3.90.1300.10">
    <property type="entry name" value="Amidase signature (AS) domain"/>
    <property type="match status" value="1"/>
</dbReference>
<gene>
    <name evidence="4" type="ORF">CHLNCDRAFT_58094</name>
</gene>
<feature type="compositionally biased region" description="Low complexity" evidence="2">
    <location>
        <begin position="550"/>
        <end position="563"/>
    </location>
</feature>
<dbReference type="OrthoDB" id="629492at2759"/>
<dbReference type="PANTHER" id="PTHR46310">
    <property type="entry name" value="AMIDASE 1"/>
    <property type="match status" value="1"/>
</dbReference>
<name>E1ZH46_CHLVA</name>
<dbReference type="eggNOG" id="KOG4648">
    <property type="taxonomic scope" value="Eukaryota"/>
</dbReference>
<feature type="repeat" description="TPR" evidence="1">
    <location>
        <begin position="594"/>
        <end position="627"/>
    </location>
</feature>
<feature type="region of interest" description="Disordered" evidence="2">
    <location>
        <begin position="543"/>
        <end position="583"/>
    </location>
</feature>
<reference evidence="4 5" key="1">
    <citation type="journal article" date="2010" name="Plant Cell">
        <title>The Chlorella variabilis NC64A genome reveals adaptation to photosymbiosis, coevolution with viruses, and cryptic sex.</title>
        <authorList>
            <person name="Blanc G."/>
            <person name="Duncan G."/>
            <person name="Agarkova I."/>
            <person name="Borodovsky M."/>
            <person name="Gurnon J."/>
            <person name="Kuo A."/>
            <person name="Lindquist E."/>
            <person name="Lucas S."/>
            <person name="Pangilinan J."/>
            <person name="Polle J."/>
            <person name="Salamov A."/>
            <person name="Terry A."/>
            <person name="Yamada T."/>
            <person name="Dunigan D.D."/>
            <person name="Grigoriev I.V."/>
            <person name="Claverie J.M."/>
            <person name="Van Etten J.L."/>
        </authorList>
    </citation>
    <scope>NUCLEOTIDE SEQUENCE [LARGE SCALE GENOMIC DNA]</scope>
    <source>
        <strain evidence="4 5">NC64A</strain>
    </source>
</reference>
<dbReference type="SUPFAM" id="SSF48452">
    <property type="entry name" value="TPR-like"/>
    <property type="match status" value="1"/>
</dbReference>
<dbReference type="InterPro" id="IPR011990">
    <property type="entry name" value="TPR-like_helical_dom_sf"/>
</dbReference>
<feature type="compositionally biased region" description="Polar residues" evidence="2">
    <location>
        <begin position="1"/>
        <end position="11"/>
    </location>
</feature>
<dbReference type="RefSeq" id="XP_005846962.1">
    <property type="nucleotide sequence ID" value="XM_005846900.1"/>
</dbReference>
<dbReference type="eggNOG" id="KOG1211">
    <property type="taxonomic scope" value="Eukaryota"/>
</dbReference>